<keyword evidence="2" id="KW-1185">Reference proteome</keyword>
<name>A0A6G0ZMK3_APHCR</name>
<dbReference type="EMBL" id="VUJU01000178">
    <property type="protein sequence ID" value="KAF0772418.1"/>
    <property type="molecule type" value="Genomic_DNA"/>
</dbReference>
<gene>
    <name evidence="1" type="ORF">FWK35_00006653</name>
</gene>
<dbReference type="AlphaFoldDB" id="A0A6G0ZMK3"/>
<evidence type="ECO:0000313" key="2">
    <source>
        <dbReference type="Proteomes" id="UP000478052"/>
    </source>
</evidence>
<protein>
    <submittedName>
        <fullName evidence="1">Uncharacterized protein</fullName>
    </submittedName>
</protein>
<reference evidence="1 2" key="1">
    <citation type="submission" date="2019-08" db="EMBL/GenBank/DDBJ databases">
        <title>Whole genome of Aphis craccivora.</title>
        <authorList>
            <person name="Voronova N.V."/>
            <person name="Shulinski R.S."/>
            <person name="Bandarenka Y.V."/>
            <person name="Zhorov D.G."/>
            <person name="Warner D."/>
        </authorList>
    </citation>
    <scope>NUCLEOTIDE SEQUENCE [LARGE SCALE GENOMIC DNA]</scope>
    <source>
        <strain evidence="1">180601</strain>
        <tissue evidence="1">Whole Body</tissue>
    </source>
</reference>
<accession>A0A6G0ZMK3</accession>
<comment type="caution">
    <text evidence="1">The sequence shown here is derived from an EMBL/GenBank/DDBJ whole genome shotgun (WGS) entry which is preliminary data.</text>
</comment>
<sequence length="73" mass="8505">MYIQNFKYNFENRPTNDFKPIIHADVKPPNKHRGRYNAVIVVDEGTILLINENKGSRDIVNASDDRLSEMQRS</sequence>
<dbReference type="Proteomes" id="UP000478052">
    <property type="component" value="Unassembled WGS sequence"/>
</dbReference>
<dbReference type="OrthoDB" id="10051381at2759"/>
<proteinExistence type="predicted"/>
<evidence type="ECO:0000313" key="1">
    <source>
        <dbReference type="EMBL" id="KAF0772418.1"/>
    </source>
</evidence>
<organism evidence="1 2">
    <name type="scientific">Aphis craccivora</name>
    <name type="common">Cowpea aphid</name>
    <dbReference type="NCBI Taxonomy" id="307492"/>
    <lineage>
        <taxon>Eukaryota</taxon>
        <taxon>Metazoa</taxon>
        <taxon>Ecdysozoa</taxon>
        <taxon>Arthropoda</taxon>
        <taxon>Hexapoda</taxon>
        <taxon>Insecta</taxon>
        <taxon>Pterygota</taxon>
        <taxon>Neoptera</taxon>
        <taxon>Paraneoptera</taxon>
        <taxon>Hemiptera</taxon>
        <taxon>Sternorrhyncha</taxon>
        <taxon>Aphidomorpha</taxon>
        <taxon>Aphidoidea</taxon>
        <taxon>Aphididae</taxon>
        <taxon>Aphidini</taxon>
        <taxon>Aphis</taxon>
        <taxon>Aphis</taxon>
    </lineage>
</organism>